<dbReference type="EMBL" id="JANPWB010000005">
    <property type="protein sequence ID" value="KAJ1189218.1"/>
    <property type="molecule type" value="Genomic_DNA"/>
</dbReference>
<evidence type="ECO:0000256" key="1">
    <source>
        <dbReference type="SAM" id="MobiDB-lite"/>
    </source>
</evidence>
<feature type="region of interest" description="Disordered" evidence="1">
    <location>
        <begin position="1"/>
        <end position="47"/>
    </location>
</feature>
<organism evidence="2 3">
    <name type="scientific">Pleurodeles waltl</name>
    <name type="common">Iberian ribbed newt</name>
    <dbReference type="NCBI Taxonomy" id="8319"/>
    <lineage>
        <taxon>Eukaryota</taxon>
        <taxon>Metazoa</taxon>
        <taxon>Chordata</taxon>
        <taxon>Craniata</taxon>
        <taxon>Vertebrata</taxon>
        <taxon>Euteleostomi</taxon>
        <taxon>Amphibia</taxon>
        <taxon>Batrachia</taxon>
        <taxon>Caudata</taxon>
        <taxon>Salamandroidea</taxon>
        <taxon>Salamandridae</taxon>
        <taxon>Pleurodelinae</taxon>
        <taxon>Pleurodeles</taxon>
    </lineage>
</organism>
<dbReference type="Proteomes" id="UP001066276">
    <property type="component" value="Chromosome 3_1"/>
</dbReference>
<keyword evidence="3" id="KW-1185">Reference proteome</keyword>
<evidence type="ECO:0000313" key="3">
    <source>
        <dbReference type="Proteomes" id="UP001066276"/>
    </source>
</evidence>
<evidence type="ECO:0000313" key="2">
    <source>
        <dbReference type="EMBL" id="KAJ1189218.1"/>
    </source>
</evidence>
<sequence length="117" mass="11611">MGSFGAGSPRVGAQRARQLRPNSAAEPIDPPAGAVPQGQGPGAGAPIQSLTCSGTSVLISGAGTVHDRVGIATPSSVPIQAAKGSPVVRRCKQVGRALFSRLGRSPSGSLFLSIRGA</sequence>
<protein>
    <submittedName>
        <fullName evidence="2">Uncharacterized protein</fullName>
    </submittedName>
</protein>
<proteinExistence type="predicted"/>
<dbReference type="AlphaFoldDB" id="A0AAV7UN96"/>
<gene>
    <name evidence="2" type="ORF">NDU88_005968</name>
</gene>
<accession>A0AAV7UN96</accession>
<reference evidence="2" key="1">
    <citation type="journal article" date="2022" name="bioRxiv">
        <title>Sequencing and chromosome-scale assembly of the giantPleurodeles waltlgenome.</title>
        <authorList>
            <person name="Brown T."/>
            <person name="Elewa A."/>
            <person name="Iarovenko S."/>
            <person name="Subramanian E."/>
            <person name="Araus A.J."/>
            <person name="Petzold A."/>
            <person name="Susuki M."/>
            <person name="Suzuki K.-i.T."/>
            <person name="Hayashi T."/>
            <person name="Toyoda A."/>
            <person name="Oliveira C."/>
            <person name="Osipova E."/>
            <person name="Leigh N.D."/>
            <person name="Simon A."/>
            <person name="Yun M.H."/>
        </authorList>
    </citation>
    <scope>NUCLEOTIDE SEQUENCE</scope>
    <source>
        <strain evidence="2">20211129_DDA</strain>
        <tissue evidence="2">Liver</tissue>
    </source>
</reference>
<comment type="caution">
    <text evidence="2">The sequence shown here is derived from an EMBL/GenBank/DDBJ whole genome shotgun (WGS) entry which is preliminary data.</text>
</comment>
<name>A0AAV7UN96_PLEWA</name>